<keyword evidence="1" id="KW-0862">Zinc</keyword>
<feature type="domain" description="CCHC-type" evidence="3">
    <location>
        <begin position="211"/>
        <end position="224"/>
    </location>
</feature>
<dbReference type="InterPro" id="IPR001878">
    <property type="entry name" value="Znf_CCHC"/>
</dbReference>
<feature type="compositionally biased region" description="Basic and acidic residues" evidence="2">
    <location>
        <begin position="357"/>
        <end position="368"/>
    </location>
</feature>
<feature type="compositionally biased region" description="Polar residues" evidence="2">
    <location>
        <begin position="303"/>
        <end position="318"/>
    </location>
</feature>
<evidence type="ECO:0000313" key="4">
    <source>
        <dbReference type="EMBL" id="TXG71426.1"/>
    </source>
</evidence>
<dbReference type="PANTHER" id="PTHR31286">
    <property type="entry name" value="GLYCINE-RICH CELL WALL STRUCTURAL PROTEIN 1.8-LIKE"/>
    <property type="match status" value="1"/>
</dbReference>
<dbReference type="InterPro" id="IPR040256">
    <property type="entry name" value="At4g02000-like"/>
</dbReference>
<dbReference type="AlphaFoldDB" id="A0A5C7ISG5"/>
<dbReference type="InterPro" id="IPR025836">
    <property type="entry name" value="Zn_knuckle_CX2CX4HX4C"/>
</dbReference>
<feature type="compositionally biased region" description="Basic and acidic residues" evidence="2">
    <location>
        <begin position="320"/>
        <end position="329"/>
    </location>
</feature>
<protein>
    <recommendedName>
        <fullName evidence="3">CCHC-type domain-containing protein</fullName>
    </recommendedName>
</protein>
<dbReference type="Proteomes" id="UP000323000">
    <property type="component" value="Chromosome 1"/>
</dbReference>
<keyword evidence="5" id="KW-1185">Reference proteome</keyword>
<reference evidence="5" key="1">
    <citation type="journal article" date="2019" name="Gigascience">
        <title>De novo genome assembly of the endangered Acer yangbiense, a plant species with extremely small populations endemic to Yunnan Province, China.</title>
        <authorList>
            <person name="Yang J."/>
            <person name="Wariss H.M."/>
            <person name="Tao L."/>
            <person name="Zhang R."/>
            <person name="Yun Q."/>
            <person name="Hollingsworth P."/>
            <person name="Dao Z."/>
            <person name="Luo G."/>
            <person name="Guo H."/>
            <person name="Ma Y."/>
            <person name="Sun W."/>
        </authorList>
    </citation>
    <scope>NUCLEOTIDE SEQUENCE [LARGE SCALE GENOMIC DNA]</scope>
    <source>
        <strain evidence="5">cv. Malutang</strain>
    </source>
</reference>
<dbReference type="PROSITE" id="PS50158">
    <property type="entry name" value="ZF_CCHC"/>
    <property type="match status" value="1"/>
</dbReference>
<feature type="compositionally biased region" description="Low complexity" evidence="2">
    <location>
        <begin position="333"/>
        <end position="345"/>
    </location>
</feature>
<name>A0A5C7ISG5_9ROSI</name>
<dbReference type="PANTHER" id="PTHR31286:SF167">
    <property type="entry name" value="OS09G0268800 PROTEIN"/>
    <property type="match status" value="1"/>
</dbReference>
<dbReference type="EMBL" id="VAHF01000001">
    <property type="protein sequence ID" value="TXG71426.1"/>
    <property type="molecule type" value="Genomic_DNA"/>
</dbReference>
<organism evidence="4 5">
    <name type="scientific">Acer yangbiense</name>
    <dbReference type="NCBI Taxonomy" id="1000413"/>
    <lineage>
        <taxon>Eukaryota</taxon>
        <taxon>Viridiplantae</taxon>
        <taxon>Streptophyta</taxon>
        <taxon>Embryophyta</taxon>
        <taxon>Tracheophyta</taxon>
        <taxon>Spermatophyta</taxon>
        <taxon>Magnoliopsida</taxon>
        <taxon>eudicotyledons</taxon>
        <taxon>Gunneridae</taxon>
        <taxon>Pentapetalae</taxon>
        <taxon>rosids</taxon>
        <taxon>malvids</taxon>
        <taxon>Sapindales</taxon>
        <taxon>Sapindaceae</taxon>
        <taxon>Hippocastanoideae</taxon>
        <taxon>Acereae</taxon>
        <taxon>Acer</taxon>
    </lineage>
</organism>
<keyword evidence="1" id="KW-0863">Zinc-finger</keyword>
<dbReference type="OrthoDB" id="1750790at2759"/>
<gene>
    <name evidence="4" type="ORF">EZV62_000005</name>
</gene>
<evidence type="ECO:0000259" key="3">
    <source>
        <dbReference type="PROSITE" id="PS50158"/>
    </source>
</evidence>
<dbReference type="Pfam" id="PF14392">
    <property type="entry name" value="zf-CCHC_4"/>
    <property type="match status" value="1"/>
</dbReference>
<dbReference type="Pfam" id="PF14111">
    <property type="entry name" value="DUF4283"/>
    <property type="match status" value="1"/>
</dbReference>
<dbReference type="InterPro" id="IPR025558">
    <property type="entry name" value="DUF4283"/>
</dbReference>
<evidence type="ECO:0000313" key="5">
    <source>
        <dbReference type="Proteomes" id="UP000323000"/>
    </source>
</evidence>
<accession>A0A5C7ISG5</accession>
<sequence>MAESEISKLYENLSLADEDGAICERPEADQREGEVEVEVDLCLIGKILSGKKVNREAFIHLIEQLWSPFGRVKIESVEFNIFMFKFINQEERNRIWQRGPWYFEKSLIVLEKPEGRGSISQLKFNKVELWIQIHDVPIICMNKRTAKWMAEQIGRVIEIPFESKDCWGKFLKVKVQIDITKPLKRWLHLKLDKSNDIVMVSLKYERLPEFCYVCGRIGHANKECSDVEAKIKALKGVSTKFGSWMRASVLNRQKMRFDQNGVGKSMFQSQLKERREGKEVGLQIVGSGSDRRGEDEGELPNGRSGSFNSQEANQTASVRVSKEVTDSKQKNILAKLSGSGSSLGHGLKKVGPSEEDNFSHKQSKDRGMEAGGPG</sequence>
<dbReference type="GO" id="GO:0008270">
    <property type="term" value="F:zinc ion binding"/>
    <property type="evidence" value="ECO:0007669"/>
    <property type="project" value="UniProtKB-KW"/>
</dbReference>
<keyword evidence="1" id="KW-0479">Metal-binding</keyword>
<feature type="region of interest" description="Disordered" evidence="2">
    <location>
        <begin position="273"/>
        <end position="374"/>
    </location>
</feature>
<dbReference type="GO" id="GO:0003676">
    <property type="term" value="F:nucleic acid binding"/>
    <property type="evidence" value="ECO:0007669"/>
    <property type="project" value="InterPro"/>
</dbReference>
<comment type="caution">
    <text evidence="4">The sequence shown here is derived from an EMBL/GenBank/DDBJ whole genome shotgun (WGS) entry which is preliminary data.</text>
</comment>
<proteinExistence type="predicted"/>
<evidence type="ECO:0000256" key="2">
    <source>
        <dbReference type="SAM" id="MobiDB-lite"/>
    </source>
</evidence>
<evidence type="ECO:0000256" key="1">
    <source>
        <dbReference type="PROSITE-ProRule" id="PRU00047"/>
    </source>
</evidence>